<keyword evidence="2" id="KW-1003">Cell membrane</keyword>
<evidence type="ECO:0000256" key="3">
    <source>
        <dbReference type="ARBA" id="ARBA00022692"/>
    </source>
</evidence>
<organism evidence="7 8">
    <name type="scientific">Microbacterium oxydans</name>
    <dbReference type="NCBI Taxonomy" id="82380"/>
    <lineage>
        <taxon>Bacteria</taxon>
        <taxon>Bacillati</taxon>
        <taxon>Actinomycetota</taxon>
        <taxon>Actinomycetes</taxon>
        <taxon>Micrococcales</taxon>
        <taxon>Microbacteriaceae</taxon>
        <taxon>Microbacterium</taxon>
    </lineage>
</organism>
<dbReference type="InterPro" id="IPR050367">
    <property type="entry name" value="APC_superfamily"/>
</dbReference>
<dbReference type="Proteomes" id="UP000033725">
    <property type="component" value="Unassembled WGS sequence"/>
</dbReference>
<keyword evidence="4 6" id="KW-1133">Transmembrane helix</keyword>
<dbReference type="PIRSF" id="PIRSF006060">
    <property type="entry name" value="AA_transporter"/>
    <property type="match status" value="1"/>
</dbReference>
<feature type="transmembrane region" description="Helical" evidence="6">
    <location>
        <begin position="310"/>
        <end position="334"/>
    </location>
</feature>
<proteinExistence type="predicted"/>
<feature type="transmembrane region" description="Helical" evidence="6">
    <location>
        <begin position="458"/>
        <end position="485"/>
    </location>
</feature>
<feature type="transmembrane region" description="Helical" evidence="6">
    <location>
        <begin position="52"/>
        <end position="81"/>
    </location>
</feature>
<feature type="transmembrane region" description="Helical" evidence="6">
    <location>
        <begin position="217"/>
        <end position="237"/>
    </location>
</feature>
<evidence type="ECO:0000256" key="4">
    <source>
        <dbReference type="ARBA" id="ARBA00022989"/>
    </source>
</evidence>
<feature type="transmembrane region" description="Helical" evidence="6">
    <location>
        <begin position="24"/>
        <end position="46"/>
    </location>
</feature>
<evidence type="ECO:0000256" key="1">
    <source>
        <dbReference type="ARBA" id="ARBA00004651"/>
    </source>
</evidence>
<dbReference type="GO" id="GO:0005886">
    <property type="term" value="C:plasma membrane"/>
    <property type="evidence" value="ECO:0007669"/>
    <property type="project" value="UniProtKB-SubCell"/>
</dbReference>
<sequence length="520" mass="56698">MWLYCSDMAATTPIHLERPDGKGLAAGTLGLWGSTVIGLASTAPVYSLVATLGFVVLAVGAQAPIAFIIAFVPMLLIAFAYRELNNAVPDCGTTFTWGTKAFGPWVGWMGGWGVAVAGMVVLANLAQIASVYFWSLIGQDLENNDWRVVVVAVLFIAAMTWVSWRGVEIGERIQNILLAIQYLALAIFIVAALWQFFAGTAPNATPFDWEWMNPFAFTDWSGFTEAILLALFIYWGWDTCLALNEETKDPKRIPGRAALLTTVILLFTYVAVTIAAMMYAGLGEDGTGLGNEANADDFFLAIKDGLLGPFGWVLVVSVIISAISSTQTTILPTARGTLAMGVYRALPAKFKEVHPTYKTPSFSTIVMGVVASVYYVGMTLISDNILQDSILSLGLAIAFYYAITGFACVWYFRKDLTSSTRDFFFKGLFPLLGGLMLAWAFVQSAIDMWDVDYGYTVLFGIGGTFVIGVGSLAFGLVLMFVWYLFPRSKRFFRGESLNRDTEVMVPDEPAVTIRSIDGGI</sequence>
<feature type="transmembrane region" description="Helical" evidence="6">
    <location>
        <begin position="424"/>
        <end position="446"/>
    </location>
</feature>
<dbReference type="GO" id="GO:0022857">
    <property type="term" value="F:transmembrane transporter activity"/>
    <property type="evidence" value="ECO:0007669"/>
    <property type="project" value="InterPro"/>
</dbReference>
<dbReference type="InterPro" id="IPR002293">
    <property type="entry name" value="AA/rel_permease1"/>
</dbReference>
<comment type="caution">
    <text evidence="7">The sequence shown here is derived from an EMBL/GenBank/DDBJ whole genome shotgun (WGS) entry which is preliminary data.</text>
</comment>
<keyword evidence="3 6" id="KW-0812">Transmembrane</keyword>
<dbReference type="Pfam" id="PF13520">
    <property type="entry name" value="AA_permease_2"/>
    <property type="match status" value="1"/>
</dbReference>
<evidence type="ECO:0000256" key="6">
    <source>
        <dbReference type="SAM" id="Phobius"/>
    </source>
</evidence>
<gene>
    <name evidence="7" type="primary">puuP_3</name>
    <name evidence="7" type="ORF">RN51_01776</name>
</gene>
<feature type="transmembrane region" description="Helical" evidence="6">
    <location>
        <begin position="355"/>
        <end position="377"/>
    </location>
</feature>
<evidence type="ECO:0000256" key="2">
    <source>
        <dbReference type="ARBA" id="ARBA00022475"/>
    </source>
</evidence>
<protein>
    <submittedName>
        <fullName evidence="7">Putrescine importer PuuP</fullName>
    </submittedName>
</protein>
<evidence type="ECO:0000313" key="7">
    <source>
        <dbReference type="EMBL" id="KJL22462.1"/>
    </source>
</evidence>
<feature type="transmembrane region" description="Helical" evidence="6">
    <location>
        <begin position="389"/>
        <end position="412"/>
    </location>
</feature>
<dbReference type="Gene3D" id="1.20.1740.10">
    <property type="entry name" value="Amino acid/polyamine transporter I"/>
    <property type="match status" value="1"/>
</dbReference>
<reference evidence="7 8" key="1">
    <citation type="submission" date="2015-02" db="EMBL/GenBank/DDBJ databases">
        <title>Draft genome sequences of ten Microbacterium spp. with emphasis on heavy metal contaminated environments.</title>
        <authorList>
            <person name="Corretto E."/>
        </authorList>
    </citation>
    <scope>NUCLEOTIDE SEQUENCE [LARGE SCALE GENOMIC DNA]</scope>
    <source>
        <strain evidence="7 8">BEL163</strain>
    </source>
</reference>
<comment type="subcellular location">
    <subcellularLocation>
        <location evidence="1">Cell membrane</location>
        <topology evidence="1">Multi-pass membrane protein</topology>
    </subcellularLocation>
</comment>
<feature type="transmembrane region" description="Helical" evidence="6">
    <location>
        <begin position="102"/>
        <end position="126"/>
    </location>
</feature>
<evidence type="ECO:0000256" key="5">
    <source>
        <dbReference type="ARBA" id="ARBA00023136"/>
    </source>
</evidence>
<feature type="transmembrane region" description="Helical" evidence="6">
    <location>
        <begin position="258"/>
        <end position="282"/>
    </location>
</feature>
<keyword evidence="5 6" id="KW-0472">Membrane</keyword>
<dbReference type="AlphaFoldDB" id="A0A0F0KNH7"/>
<dbReference type="PATRIC" id="fig|82380.10.peg.1785"/>
<name>A0A0F0KNH7_9MICO</name>
<evidence type="ECO:0000313" key="8">
    <source>
        <dbReference type="Proteomes" id="UP000033725"/>
    </source>
</evidence>
<dbReference type="PANTHER" id="PTHR42770:SF16">
    <property type="entry name" value="AMINO ACID PERMEASE"/>
    <property type="match status" value="1"/>
</dbReference>
<dbReference type="PANTHER" id="PTHR42770">
    <property type="entry name" value="AMINO ACID TRANSPORTER-RELATED"/>
    <property type="match status" value="1"/>
</dbReference>
<accession>A0A0F0KNH7</accession>
<dbReference type="EMBL" id="JYIV01000025">
    <property type="protein sequence ID" value="KJL22462.1"/>
    <property type="molecule type" value="Genomic_DNA"/>
</dbReference>
<feature type="transmembrane region" description="Helical" evidence="6">
    <location>
        <begin position="176"/>
        <end position="197"/>
    </location>
</feature>
<feature type="transmembrane region" description="Helical" evidence="6">
    <location>
        <begin position="146"/>
        <end position="164"/>
    </location>
</feature>